<organism evidence="2 5">
    <name type="scientific">Methylopila capsulata</name>
    <dbReference type="NCBI Taxonomy" id="61654"/>
    <lineage>
        <taxon>Bacteria</taxon>
        <taxon>Pseudomonadati</taxon>
        <taxon>Pseudomonadota</taxon>
        <taxon>Alphaproteobacteria</taxon>
        <taxon>Hyphomicrobiales</taxon>
        <taxon>Methylopilaceae</taxon>
        <taxon>Methylopila</taxon>
    </lineage>
</organism>
<keyword evidence="4" id="KW-1185">Reference proteome</keyword>
<comment type="caution">
    <text evidence="2">The sequence shown here is derived from an EMBL/GenBank/DDBJ whole genome shotgun (WGS) entry which is preliminary data.</text>
</comment>
<dbReference type="EMBL" id="BSFF01000002">
    <property type="protein sequence ID" value="GLK56121.1"/>
    <property type="molecule type" value="Genomic_DNA"/>
</dbReference>
<reference evidence="3 4" key="2">
    <citation type="submission" date="2021-01" db="EMBL/GenBank/DDBJ databases">
        <title>Genomic Encyclopedia of Type Strains, Phase IV (KMG-IV): sequencing the most valuable type-strain genomes for metagenomic binning, comparative biology and taxonomic classification.</title>
        <authorList>
            <person name="Goeker M."/>
        </authorList>
    </citation>
    <scope>NUCLEOTIDE SEQUENCE [LARGE SCALE GENOMIC DNA]</scope>
    <source>
        <strain evidence="3 4">DSM 6130</strain>
    </source>
</reference>
<feature type="coiled-coil region" evidence="1">
    <location>
        <begin position="27"/>
        <end position="61"/>
    </location>
</feature>
<dbReference type="AlphaFoldDB" id="A0A9W6IVY8"/>
<accession>A0A9W6IVY8</accession>
<reference evidence="2" key="3">
    <citation type="submission" date="2023-01" db="EMBL/GenBank/DDBJ databases">
        <authorList>
            <person name="Sun Q."/>
            <person name="Evtushenko L."/>
        </authorList>
    </citation>
    <scope>NUCLEOTIDE SEQUENCE</scope>
    <source>
        <strain evidence="2">VKM B-1606</strain>
    </source>
</reference>
<evidence type="ECO:0000313" key="2">
    <source>
        <dbReference type="EMBL" id="GLK56121.1"/>
    </source>
</evidence>
<proteinExistence type="predicted"/>
<gene>
    <name evidence="2" type="ORF">GCM10008170_21400</name>
    <name evidence="3" type="ORF">JOD31_001039</name>
</gene>
<reference evidence="2" key="1">
    <citation type="journal article" date="2014" name="Int. J. Syst. Evol. Microbiol.">
        <title>Complete genome sequence of Corynebacterium casei LMG S-19264T (=DSM 44701T), isolated from a smear-ripened cheese.</title>
        <authorList>
            <consortium name="US DOE Joint Genome Institute (JGI-PGF)"/>
            <person name="Walter F."/>
            <person name="Albersmeier A."/>
            <person name="Kalinowski J."/>
            <person name="Ruckert C."/>
        </authorList>
    </citation>
    <scope>NUCLEOTIDE SEQUENCE</scope>
    <source>
        <strain evidence="2">VKM B-1606</strain>
    </source>
</reference>
<sequence>MSLFDDGAAARPQTGHVIGQDLGAVSIDELQLRIATLQAEIARLEAEVAAKTAQRSAADQLFRR</sequence>
<dbReference type="Proteomes" id="UP000758856">
    <property type="component" value="Unassembled WGS sequence"/>
</dbReference>
<evidence type="ECO:0000313" key="4">
    <source>
        <dbReference type="Proteomes" id="UP000758856"/>
    </source>
</evidence>
<dbReference type="EMBL" id="JAFBCY010000001">
    <property type="protein sequence ID" value="MBM7850827.1"/>
    <property type="molecule type" value="Genomic_DNA"/>
</dbReference>
<protein>
    <submittedName>
        <fullName evidence="3">Uncharacterized small protein (DUF1192 family)</fullName>
    </submittedName>
</protein>
<dbReference type="Pfam" id="PF06698">
    <property type="entry name" value="DUF1192"/>
    <property type="match status" value="1"/>
</dbReference>
<evidence type="ECO:0000313" key="5">
    <source>
        <dbReference type="Proteomes" id="UP001143400"/>
    </source>
</evidence>
<dbReference type="InterPro" id="IPR009579">
    <property type="entry name" value="DUF1192"/>
</dbReference>
<name>A0A9W6IVY8_9HYPH</name>
<keyword evidence="1" id="KW-0175">Coiled coil</keyword>
<evidence type="ECO:0000313" key="3">
    <source>
        <dbReference type="EMBL" id="MBM7850827.1"/>
    </source>
</evidence>
<evidence type="ECO:0000256" key="1">
    <source>
        <dbReference type="SAM" id="Coils"/>
    </source>
</evidence>
<dbReference type="Proteomes" id="UP001143400">
    <property type="component" value="Unassembled WGS sequence"/>
</dbReference>
<dbReference type="RefSeq" id="WP_204949200.1">
    <property type="nucleotide sequence ID" value="NZ_BSFF01000002.1"/>
</dbReference>